<comment type="caution">
    <text evidence="1">The sequence shown here is derived from an EMBL/GenBank/DDBJ whole genome shotgun (WGS) entry which is preliminary data.</text>
</comment>
<keyword evidence="2" id="KW-1185">Reference proteome</keyword>
<reference evidence="1 2" key="1">
    <citation type="journal article" date="2023" name="Sci. Data">
        <title>Genome assembly of the Korean intertidal mud-creeper Batillaria attramentaria.</title>
        <authorList>
            <person name="Patra A.K."/>
            <person name="Ho P.T."/>
            <person name="Jun S."/>
            <person name="Lee S.J."/>
            <person name="Kim Y."/>
            <person name="Won Y.J."/>
        </authorList>
    </citation>
    <scope>NUCLEOTIDE SEQUENCE [LARGE SCALE GENOMIC DNA]</scope>
    <source>
        <strain evidence="1">Wonlab-2016</strain>
    </source>
</reference>
<organism evidence="1 2">
    <name type="scientific">Batillaria attramentaria</name>
    <dbReference type="NCBI Taxonomy" id="370345"/>
    <lineage>
        <taxon>Eukaryota</taxon>
        <taxon>Metazoa</taxon>
        <taxon>Spiralia</taxon>
        <taxon>Lophotrochozoa</taxon>
        <taxon>Mollusca</taxon>
        <taxon>Gastropoda</taxon>
        <taxon>Caenogastropoda</taxon>
        <taxon>Sorbeoconcha</taxon>
        <taxon>Cerithioidea</taxon>
        <taxon>Batillariidae</taxon>
        <taxon>Batillaria</taxon>
    </lineage>
</organism>
<sequence length="120" mass="12951">MEKGRLSVLGNLMKSTHVLIIFLPCFHTRNRLRQEIHGIPFLVPCSIGSPAVPVPYYISLHKEPEGTQGRAWKSLLTKDITGTLVEHDADTEVAAIYKGTLTGTNGGMQDGGAALCHVVG</sequence>
<dbReference type="AlphaFoldDB" id="A0ABD0LI27"/>
<evidence type="ECO:0000313" key="2">
    <source>
        <dbReference type="Proteomes" id="UP001519460"/>
    </source>
</evidence>
<accession>A0ABD0LI27</accession>
<evidence type="ECO:0000313" key="1">
    <source>
        <dbReference type="EMBL" id="KAK7498886.1"/>
    </source>
</evidence>
<proteinExistence type="predicted"/>
<dbReference type="EMBL" id="JACVVK020000048">
    <property type="protein sequence ID" value="KAK7498886.1"/>
    <property type="molecule type" value="Genomic_DNA"/>
</dbReference>
<protein>
    <submittedName>
        <fullName evidence="1">Uncharacterized protein</fullName>
    </submittedName>
</protein>
<name>A0ABD0LI27_9CAEN</name>
<dbReference type="Proteomes" id="UP001519460">
    <property type="component" value="Unassembled WGS sequence"/>
</dbReference>
<gene>
    <name evidence="1" type="ORF">BaRGS_00009978</name>
</gene>